<keyword evidence="3" id="KW-1185">Reference proteome</keyword>
<organism evidence="2 3">
    <name type="scientific">Rhynchophorus ferrugineus</name>
    <name type="common">Red palm weevil</name>
    <name type="synonym">Curculio ferrugineus</name>
    <dbReference type="NCBI Taxonomy" id="354439"/>
    <lineage>
        <taxon>Eukaryota</taxon>
        <taxon>Metazoa</taxon>
        <taxon>Ecdysozoa</taxon>
        <taxon>Arthropoda</taxon>
        <taxon>Hexapoda</taxon>
        <taxon>Insecta</taxon>
        <taxon>Pterygota</taxon>
        <taxon>Neoptera</taxon>
        <taxon>Endopterygota</taxon>
        <taxon>Coleoptera</taxon>
        <taxon>Polyphaga</taxon>
        <taxon>Cucujiformia</taxon>
        <taxon>Curculionidae</taxon>
        <taxon>Dryophthorinae</taxon>
        <taxon>Rhynchophorus</taxon>
    </lineage>
</organism>
<name>A0A834I989_RHYFE</name>
<proteinExistence type="predicted"/>
<evidence type="ECO:0000256" key="1">
    <source>
        <dbReference type="SAM" id="MobiDB-lite"/>
    </source>
</evidence>
<dbReference type="AlphaFoldDB" id="A0A834I989"/>
<evidence type="ECO:0000313" key="3">
    <source>
        <dbReference type="Proteomes" id="UP000625711"/>
    </source>
</evidence>
<reference evidence="2" key="1">
    <citation type="submission" date="2020-08" db="EMBL/GenBank/DDBJ databases">
        <title>Genome sequencing and assembly of the red palm weevil Rhynchophorus ferrugineus.</title>
        <authorList>
            <person name="Dias G.B."/>
            <person name="Bergman C.M."/>
            <person name="Manee M."/>
        </authorList>
    </citation>
    <scope>NUCLEOTIDE SEQUENCE</scope>
    <source>
        <strain evidence="2">AA-2017</strain>
        <tissue evidence="2">Whole larva</tissue>
    </source>
</reference>
<comment type="caution">
    <text evidence="2">The sequence shown here is derived from an EMBL/GenBank/DDBJ whole genome shotgun (WGS) entry which is preliminary data.</text>
</comment>
<evidence type="ECO:0000313" key="2">
    <source>
        <dbReference type="EMBL" id="KAF7273700.1"/>
    </source>
</evidence>
<dbReference type="EMBL" id="JAACXV010013334">
    <property type="protein sequence ID" value="KAF7273700.1"/>
    <property type="molecule type" value="Genomic_DNA"/>
</dbReference>
<gene>
    <name evidence="2" type="ORF">GWI33_013601</name>
</gene>
<dbReference type="Proteomes" id="UP000625711">
    <property type="component" value="Unassembled WGS sequence"/>
</dbReference>
<sequence length="144" mass="15928">MYAAVSLGAGGLCPGVPNEYCIRPPPSVLDRPTPWRCGFLDVFGTNLITRNAWRDVMMTLTARRDDKQPAQIREQTRQDREEKSNRKTVPPALTAGPSGHETAVLPPHHSHLPITAPGPVFILFAFKGEIRSRKAKAGSDRHDH</sequence>
<feature type="compositionally biased region" description="Basic and acidic residues" evidence="1">
    <location>
        <begin position="63"/>
        <end position="85"/>
    </location>
</feature>
<accession>A0A834I989</accession>
<protein>
    <submittedName>
        <fullName evidence="2">Uncharacterized protein</fullName>
    </submittedName>
</protein>
<feature type="region of interest" description="Disordered" evidence="1">
    <location>
        <begin position="63"/>
        <end position="104"/>
    </location>
</feature>